<protein>
    <recommendedName>
        <fullName evidence="4">Secreted protein</fullName>
    </recommendedName>
</protein>
<proteinExistence type="predicted"/>
<name>A0ABQ8GVS2_9PEZI</name>
<feature type="signal peptide" evidence="1">
    <location>
        <begin position="1"/>
        <end position="28"/>
    </location>
</feature>
<evidence type="ECO:0000313" key="3">
    <source>
        <dbReference type="Proteomes" id="UP000774617"/>
    </source>
</evidence>
<feature type="chain" id="PRO_5047441753" description="Secreted protein" evidence="1">
    <location>
        <begin position="29"/>
        <end position="161"/>
    </location>
</feature>
<comment type="caution">
    <text evidence="2">The sequence shown here is derived from an EMBL/GenBank/DDBJ whole genome shotgun (WGS) entry which is preliminary data.</text>
</comment>
<evidence type="ECO:0000256" key="1">
    <source>
        <dbReference type="SAM" id="SignalP"/>
    </source>
</evidence>
<organism evidence="2 3">
    <name type="scientific">Macrophomina phaseolina</name>
    <dbReference type="NCBI Taxonomy" id="35725"/>
    <lineage>
        <taxon>Eukaryota</taxon>
        <taxon>Fungi</taxon>
        <taxon>Dikarya</taxon>
        <taxon>Ascomycota</taxon>
        <taxon>Pezizomycotina</taxon>
        <taxon>Dothideomycetes</taxon>
        <taxon>Dothideomycetes incertae sedis</taxon>
        <taxon>Botryosphaeriales</taxon>
        <taxon>Botryosphaeriaceae</taxon>
        <taxon>Macrophomina</taxon>
    </lineage>
</organism>
<gene>
    <name evidence="2" type="ORF">B0J12DRAFT_749677</name>
</gene>
<accession>A0ABQ8GVS2</accession>
<evidence type="ECO:0000313" key="2">
    <source>
        <dbReference type="EMBL" id="KAH7065361.1"/>
    </source>
</evidence>
<evidence type="ECO:0008006" key="4">
    <source>
        <dbReference type="Google" id="ProtNLM"/>
    </source>
</evidence>
<sequence length="161" mass="18113">MRVSVAAATWVFNQSCFWLLLLERPASGSQLPRVDPAAGRAGGCRYGRAGLSFYPQKQGETCMEERRELGDGQRFDTMDLAISPATLSPEPIEKQRPADLEISGHCTLIHEREAYTTAHDCVCLVRGVWLLDRLARQNRHTHDPGGWWVAVWAGYPISFWL</sequence>
<dbReference type="EMBL" id="JAGTJR010000001">
    <property type="protein sequence ID" value="KAH7065361.1"/>
    <property type="molecule type" value="Genomic_DNA"/>
</dbReference>
<reference evidence="2 3" key="1">
    <citation type="journal article" date="2021" name="Nat. Commun.">
        <title>Genetic determinants of endophytism in the Arabidopsis root mycobiome.</title>
        <authorList>
            <person name="Mesny F."/>
            <person name="Miyauchi S."/>
            <person name="Thiergart T."/>
            <person name="Pickel B."/>
            <person name="Atanasova L."/>
            <person name="Karlsson M."/>
            <person name="Huettel B."/>
            <person name="Barry K.W."/>
            <person name="Haridas S."/>
            <person name="Chen C."/>
            <person name="Bauer D."/>
            <person name="Andreopoulos W."/>
            <person name="Pangilinan J."/>
            <person name="LaButti K."/>
            <person name="Riley R."/>
            <person name="Lipzen A."/>
            <person name="Clum A."/>
            <person name="Drula E."/>
            <person name="Henrissat B."/>
            <person name="Kohler A."/>
            <person name="Grigoriev I.V."/>
            <person name="Martin F.M."/>
            <person name="Hacquard S."/>
        </authorList>
    </citation>
    <scope>NUCLEOTIDE SEQUENCE [LARGE SCALE GENOMIC DNA]</scope>
    <source>
        <strain evidence="2 3">MPI-SDFR-AT-0080</strain>
    </source>
</reference>
<keyword evidence="1" id="KW-0732">Signal</keyword>
<dbReference type="Proteomes" id="UP000774617">
    <property type="component" value="Unassembled WGS sequence"/>
</dbReference>
<keyword evidence="3" id="KW-1185">Reference proteome</keyword>